<feature type="region of interest" description="Disordered" evidence="7">
    <location>
        <begin position="75"/>
        <end position="132"/>
    </location>
</feature>
<dbReference type="GO" id="GO:0003677">
    <property type="term" value="F:DNA binding"/>
    <property type="evidence" value="ECO:0007669"/>
    <property type="project" value="UniProtKB-KW"/>
</dbReference>
<evidence type="ECO:0000256" key="6">
    <source>
        <dbReference type="PROSITE-ProRule" id="PRU00042"/>
    </source>
</evidence>
<evidence type="ECO:0000256" key="2">
    <source>
        <dbReference type="ARBA" id="ARBA00023015"/>
    </source>
</evidence>
<dbReference type="PANTHER" id="PTHR37701">
    <property type="entry name" value="METHYL-CPG-BINDING DOMAIN-CONTAINING PROTEIN 8"/>
    <property type="match status" value="1"/>
</dbReference>
<keyword evidence="5" id="KW-0539">Nucleus</keyword>
<evidence type="ECO:0000256" key="7">
    <source>
        <dbReference type="SAM" id="MobiDB-lite"/>
    </source>
</evidence>
<dbReference type="GO" id="GO:0005634">
    <property type="term" value="C:nucleus"/>
    <property type="evidence" value="ECO:0007669"/>
    <property type="project" value="UniProtKB-SubCell"/>
</dbReference>
<keyword evidence="6" id="KW-0862">Zinc</keyword>
<name>A0A9E7GRG7_9LILI</name>
<dbReference type="InterPro" id="IPR001739">
    <property type="entry name" value="Methyl_CpG_DNA-bd"/>
</dbReference>
<dbReference type="SUPFAM" id="SSF54171">
    <property type="entry name" value="DNA-binding domain"/>
    <property type="match status" value="1"/>
</dbReference>
<evidence type="ECO:0000256" key="5">
    <source>
        <dbReference type="ARBA" id="ARBA00023242"/>
    </source>
</evidence>
<dbReference type="InterPro" id="IPR016177">
    <property type="entry name" value="DNA-bd_dom_sf"/>
</dbReference>
<reference evidence="10" key="1">
    <citation type="submission" date="2022-05" db="EMBL/GenBank/DDBJ databases">
        <title>The Musa troglodytarum L. genome provides insights into the mechanism of non-climacteric behaviour and enrichment of carotenoids.</title>
        <authorList>
            <person name="Wang J."/>
        </authorList>
    </citation>
    <scope>NUCLEOTIDE SEQUENCE</scope>
    <source>
        <tissue evidence="10">Leaf</tissue>
    </source>
</reference>
<keyword evidence="3" id="KW-0238">DNA-binding</keyword>
<dbReference type="PROSITE" id="PS50982">
    <property type="entry name" value="MBD"/>
    <property type="match status" value="1"/>
</dbReference>
<evidence type="ECO:0000259" key="9">
    <source>
        <dbReference type="PROSITE" id="PS50982"/>
    </source>
</evidence>
<dbReference type="PROSITE" id="PS00028">
    <property type="entry name" value="ZINC_FINGER_C2H2_1"/>
    <property type="match status" value="1"/>
</dbReference>
<sequence length="1044" mass="114290">MQLFLSHRLDRSPPMAAPASEVIPVVDLRILSQVEINSLSLSCPNAFDLRRCDDVVVPKIDRSVFNESAGSRKQTYSRLRLAPHKPDPAAPSTVASRRPRGLFSPSPSSSSAPVPIDSSLPQASNANDDDPGRRENLQIVCYLRQLFAREENASQTLNVSYSTPAQGIPNQTNGNGLQEPGRAELALVVVEDGDREVLNRNGETVDLIALGQKVDPFSEELRQRTVGLTAEEQLLSFMNGLDGQWASRRRRRRIVDASGFGDHLPRGWKLLLGLKRKEGDVWVYCRRYISPCGKHFVSCKEVSSYILALLGDPNALLRAPIKNNASTPRIEKLNTDYAAGPSVQDNYANDIPSCSTVVSFSPSPADCEKQIVLYNSENQQQLSSQQRSAKRRKLGKLIDESVMVKDGNFECQFCPKMFTERHCYNGHVGVHVRCQGLTSEALPDEVGSRELYNPAPLAAEPYELSLAEIKEENSTLESVAELHLDSTSLQHPRENHETDRDCMGTLTTKIPFTSKIVDVPVNHCNRKETAHASNITDEQFSSCTSSAETVVLPVVNVTHVKIAQETSMTSADDQVDNRFHKPKETTEASNVKNIEVSDAKKGDAAEFKNVDTRNSKNIEPNSVHVFYHGTNGYNSEIVLNTAKDVHCSPCLDMTSIAPLDMTNIPCGIGTEVEEIFPKSMSIECTISDCNVTGYEPDEIVETNNSLSIHANDSIKSISTAFINMDNVVLENSNELDGSSCAAISEIETNDIEQKLDPENHLINLSGNNSNYVIGIGVDDTFTSNMEENVLVEMDKSSRKIDLASSGSFCSEDIDAESILSMQLNSNCINLPYVGGHTSGAERNRDCTFHIDMNESVLGKMNVPGVELHRCFNGSSAGNEGVVTCDAAQDTKGNSLEIDINLGSPWLPSSDIPIVGMIPDQQYEDDATAVSQKDKLSGFDQLTLDAVESSEFVQLNGQDSISVREPTIGLSYVTELDNESVQLGWNISLQSNAYELTSVCVWCSREFSHIATNAEEESDTLGFICPACKAKISGHLSVLSNSSSG</sequence>
<comment type="subcellular location">
    <subcellularLocation>
        <location evidence="1">Nucleus</location>
    </subcellularLocation>
</comment>
<dbReference type="PROSITE" id="PS50157">
    <property type="entry name" value="ZINC_FINGER_C2H2_2"/>
    <property type="match status" value="1"/>
</dbReference>
<evidence type="ECO:0000256" key="1">
    <source>
        <dbReference type="ARBA" id="ARBA00004123"/>
    </source>
</evidence>
<dbReference type="Proteomes" id="UP001055439">
    <property type="component" value="Chromosome 7"/>
</dbReference>
<dbReference type="OrthoDB" id="1893318at2759"/>
<feature type="domain" description="MBD" evidence="9">
    <location>
        <begin position="254"/>
        <end position="330"/>
    </location>
</feature>
<protein>
    <recommendedName>
        <fullName evidence="12">Methyl-CpG-binding domain-containing protein 8</fullName>
    </recommendedName>
</protein>
<dbReference type="InterPro" id="IPR037472">
    <property type="entry name" value="MBD8"/>
</dbReference>
<evidence type="ECO:0008006" key="12">
    <source>
        <dbReference type="Google" id="ProtNLM"/>
    </source>
</evidence>
<keyword evidence="11" id="KW-1185">Reference proteome</keyword>
<gene>
    <name evidence="10" type="ORF">MUK42_12706</name>
</gene>
<proteinExistence type="predicted"/>
<evidence type="ECO:0000256" key="3">
    <source>
        <dbReference type="ARBA" id="ARBA00023125"/>
    </source>
</evidence>
<dbReference type="InterPro" id="IPR013087">
    <property type="entry name" value="Znf_C2H2_type"/>
</dbReference>
<dbReference type="PANTHER" id="PTHR37701:SF17">
    <property type="entry name" value="METHYL BINDING DOMAIN117"/>
    <property type="match status" value="1"/>
</dbReference>
<keyword evidence="6" id="KW-0863">Zinc-finger</keyword>
<organism evidence="10 11">
    <name type="scientific">Musa troglodytarum</name>
    <name type="common">fe'i banana</name>
    <dbReference type="NCBI Taxonomy" id="320322"/>
    <lineage>
        <taxon>Eukaryota</taxon>
        <taxon>Viridiplantae</taxon>
        <taxon>Streptophyta</taxon>
        <taxon>Embryophyta</taxon>
        <taxon>Tracheophyta</taxon>
        <taxon>Spermatophyta</taxon>
        <taxon>Magnoliopsida</taxon>
        <taxon>Liliopsida</taxon>
        <taxon>Zingiberales</taxon>
        <taxon>Musaceae</taxon>
        <taxon>Musa</taxon>
    </lineage>
</organism>
<dbReference type="EMBL" id="CP097509">
    <property type="protein sequence ID" value="URE20291.1"/>
    <property type="molecule type" value="Genomic_DNA"/>
</dbReference>
<accession>A0A9E7GRG7</accession>
<evidence type="ECO:0000313" key="10">
    <source>
        <dbReference type="EMBL" id="URE20291.1"/>
    </source>
</evidence>
<keyword evidence="2" id="KW-0805">Transcription regulation</keyword>
<dbReference type="AlphaFoldDB" id="A0A9E7GRG7"/>
<feature type="compositionally biased region" description="Low complexity" evidence="7">
    <location>
        <begin position="101"/>
        <end position="119"/>
    </location>
</feature>
<dbReference type="GO" id="GO:0008270">
    <property type="term" value="F:zinc ion binding"/>
    <property type="evidence" value="ECO:0007669"/>
    <property type="project" value="UniProtKB-KW"/>
</dbReference>
<keyword evidence="6" id="KW-0479">Metal-binding</keyword>
<keyword evidence="4" id="KW-0804">Transcription</keyword>
<evidence type="ECO:0000256" key="4">
    <source>
        <dbReference type="ARBA" id="ARBA00023163"/>
    </source>
</evidence>
<feature type="domain" description="C2H2-type" evidence="8">
    <location>
        <begin position="409"/>
        <end position="431"/>
    </location>
</feature>
<evidence type="ECO:0000313" key="11">
    <source>
        <dbReference type="Proteomes" id="UP001055439"/>
    </source>
</evidence>
<evidence type="ECO:0000259" key="8">
    <source>
        <dbReference type="PROSITE" id="PS50157"/>
    </source>
</evidence>